<sequence length="347" mass="37608">MSRMVRIGDVIIGGGNPIAIQSMTNTDTRNIKDTVKQIAALHKAGCDLVRVSIPDTESLDAFAEIVKNSCVPLIADIHFDYRLAIGAIKNGASKVRINPGNIGQLWKVREIAKAAKDYGIPIRVGANSGSIREAFKNYDNRAVALAESALEEVRILESMEFYDIVISAKSSSVRETIEANKYISSKVDYPLHIGVTEAGILESAVIKSSIGIGTLLLEGIGDTIRVSIAGDPLMEVRIARKLLKTIGLRKGVEVIACPTCMRTEIDVETLAQEVENWFGDINQDLTIAVMGCVVNGIGEGKDADVGIAGTSVGAVIFSEGEIVEKVEKDHLKERLFERVKQYLNKRA</sequence>
<dbReference type="STRING" id="1330330.IX53_05100"/>
<dbReference type="InterPro" id="IPR016425">
    <property type="entry name" value="IspG_bac"/>
</dbReference>
<keyword evidence="3 7" id="KW-0560">Oxidoreductase</keyword>
<dbReference type="PATRIC" id="fig|1330330.3.peg.1023"/>
<evidence type="ECO:0000256" key="7">
    <source>
        <dbReference type="HAMAP-Rule" id="MF_00159"/>
    </source>
</evidence>
<dbReference type="SUPFAM" id="SSF56014">
    <property type="entry name" value="Nitrite and sulphite reductase 4Fe-4S domain-like"/>
    <property type="match status" value="1"/>
</dbReference>
<dbReference type="Gene3D" id="3.20.20.20">
    <property type="entry name" value="Dihydropteroate synthase-like"/>
    <property type="match status" value="1"/>
</dbReference>
<name>A0A0G2ZCM0_9BACT</name>
<feature type="binding site" evidence="7">
    <location>
        <position position="299"/>
    </location>
    <ligand>
        <name>[4Fe-4S] cluster</name>
        <dbReference type="ChEBI" id="CHEBI:49883"/>
    </ligand>
</feature>
<dbReference type="EC" id="1.17.7.3" evidence="7"/>
<dbReference type="RefSeq" id="WP_047754428.1">
    <property type="nucleotide sequence ID" value="NZ_CAJUHA010000008.1"/>
</dbReference>
<dbReference type="Pfam" id="PF26540">
    <property type="entry name" value="GcpE_C"/>
    <property type="match status" value="1"/>
</dbReference>
<comment type="function">
    <text evidence="7">Converts 2C-methyl-D-erythritol 2,4-cyclodiphosphate (ME-2,4cPP) into 1-hydroxy-2-methyl-2-(E)-butenyl 4-diphosphate.</text>
</comment>
<evidence type="ECO:0000256" key="3">
    <source>
        <dbReference type="ARBA" id="ARBA00023002"/>
    </source>
</evidence>
<keyword evidence="2 7" id="KW-0479">Metal-binding</keyword>
<dbReference type="Pfam" id="PF04551">
    <property type="entry name" value="GcpE"/>
    <property type="match status" value="1"/>
</dbReference>
<evidence type="ECO:0000259" key="9">
    <source>
        <dbReference type="Pfam" id="PF26540"/>
    </source>
</evidence>
<evidence type="ECO:0000256" key="4">
    <source>
        <dbReference type="ARBA" id="ARBA00023004"/>
    </source>
</evidence>
<keyword evidence="4 7" id="KW-0408">Iron</keyword>
<protein>
    <recommendedName>
        <fullName evidence="7">4-hydroxy-3-methylbut-2-en-1-yl diphosphate synthase (flavodoxin)</fullName>
        <ecNumber evidence="7">1.17.7.3</ecNumber>
    </recommendedName>
    <alternativeName>
        <fullName evidence="7">1-hydroxy-2-methyl-2-(E)-butenyl 4-diphosphate synthase</fullName>
    </alternativeName>
</protein>
<feature type="domain" description="IspG C-terminal" evidence="9">
    <location>
        <begin position="253"/>
        <end position="340"/>
    </location>
</feature>
<reference evidence="10 11" key="1">
    <citation type="submission" date="2015-04" db="EMBL/GenBank/DDBJ databases">
        <title>Complete Genome Sequence of Kosmotoga pacifica SLHLJ1.</title>
        <authorList>
            <person name="Jiang L.J."/>
            <person name="Shao Z.Z."/>
            <person name="Jebbar M."/>
        </authorList>
    </citation>
    <scope>NUCLEOTIDE SEQUENCE [LARGE SCALE GENOMIC DNA]</scope>
    <source>
        <strain evidence="10 11">SLHLJ1</strain>
    </source>
</reference>
<dbReference type="InterPro" id="IPR045854">
    <property type="entry name" value="NO2/SO3_Rdtase_4Fe4S_sf"/>
</dbReference>
<feature type="binding site" evidence="7">
    <location>
        <position position="260"/>
    </location>
    <ligand>
        <name>[4Fe-4S] cluster</name>
        <dbReference type="ChEBI" id="CHEBI:49883"/>
    </ligand>
</feature>
<dbReference type="SUPFAM" id="SSF51717">
    <property type="entry name" value="Dihydropteroate synthetase-like"/>
    <property type="match status" value="1"/>
</dbReference>
<organism evidence="10 11">
    <name type="scientific">Kosmotoga pacifica</name>
    <dbReference type="NCBI Taxonomy" id="1330330"/>
    <lineage>
        <taxon>Bacteria</taxon>
        <taxon>Thermotogati</taxon>
        <taxon>Thermotogota</taxon>
        <taxon>Thermotogae</taxon>
        <taxon>Kosmotogales</taxon>
        <taxon>Kosmotogaceae</taxon>
        <taxon>Kosmotoga</taxon>
    </lineage>
</organism>
<comment type="cofactor">
    <cofactor evidence="7">
        <name>[4Fe-4S] cluster</name>
        <dbReference type="ChEBI" id="CHEBI:49883"/>
    </cofactor>
    <text evidence="7">Binds 1 [4Fe-4S] cluster.</text>
</comment>
<comment type="catalytic activity">
    <reaction evidence="7">
        <text>(2E)-4-hydroxy-3-methylbut-2-enyl diphosphate + oxidized [flavodoxin] + H2O + 2 H(+) = 2-C-methyl-D-erythritol 2,4-cyclic diphosphate + reduced [flavodoxin]</text>
        <dbReference type="Rhea" id="RHEA:43604"/>
        <dbReference type="Rhea" id="RHEA-COMP:10622"/>
        <dbReference type="Rhea" id="RHEA-COMP:10623"/>
        <dbReference type="ChEBI" id="CHEBI:15377"/>
        <dbReference type="ChEBI" id="CHEBI:15378"/>
        <dbReference type="ChEBI" id="CHEBI:57618"/>
        <dbReference type="ChEBI" id="CHEBI:58210"/>
        <dbReference type="ChEBI" id="CHEBI:58483"/>
        <dbReference type="ChEBI" id="CHEBI:128753"/>
        <dbReference type="EC" id="1.17.7.3"/>
    </reaction>
</comment>
<dbReference type="PANTHER" id="PTHR30454">
    <property type="entry name" value="4-HYDROXY-3-METHYLBUT-2-EN-1-YL DIPHOSPHATE SYNTHASE"/>
    <property type="match status" value="1"/>
</dbReference>
<feature type="binding site" evidence="7">
    <location>
        <position position="292"/>
    </location>
    <ligand>
        <name>[4Fe-4S] cluster</name>
        <dbReference type="ChEBI" id="CHEBI:49883"/>
    </ligand>
</feature>
<proteinExistence type="inferred from homology"/>
<dbReference type="KEGG" id="kpf:IX53_05100"/>
<dbReference type="NCBIfam" id="TIGR00612">
    <property type="entry name" value="ispG_gcpE"/>
    <property type="match status" value="1"/>
</dbReference>
<dbReference type="AlphaFoldDB" id="A0A0G2ZCM0"/>
<dbReference type="Gene3D" id="3.30.413.10">
    <property type="entry name" value="Sulfite Reductase Hemoprotein, domain 1"/>
    <property type="match status" value="1"/>
</dbReference>
<dbReference type="HAMAP" id="MF_00159">
    <property type="entry name" value="IspG"/>
    <property type="match status" value="1"/>
</dbReference>
<dbReference type="GO" id="GO:0051539">
    <property type="term" value="F:4 iron, 4 sulfur cluster binding"/>
    <property type="evidence" value="ECO:0007669"/>
    <property type="project" value="UniProtKB-UniRule"/>
</dbReference>
<dbReference type="GO" id="GO:0046429">
    <property type="term" value="F:4-hydroxy-3-methylbut-2-en-1-yl diphosphate synthase activity (ferredoxin)"/>
    <property type="evidence" value="ECO:0007669"/>
    <property type="project" value="UniProtKB-UniRule"/>
</dbReference>
<dbReference type="EMBL" id="CP011232">
    <property type="protein sequence ID" value="AKI97294.1"/>
    <property type="molecule type" value="Genomic_DNA"/>
</dbReference>
<keyword evidence="11" id="KW-1185">Reference proteome</keyword>
<comment type="pathway">
    <text evidence="7">Isoprenoid biosynthesis; isopentenyl diphosphate biosynthesis via DXP pathway; isopentenyl diphosphate from 1-deoxy-D-xylulose 5-phosphate: step 5/6.</text>
</comment>
<evidence type="ECO:0000256" key="1">
    <source>
        <dbReference type="ARBA" id="ARBA00022485"/>
    </source>
</evidence>
<dbReference type="InterPro" id="IPR058578">
    <property type="entry name" value="IspG_TIM"/>
</dbReference>
<feature type="domain" description="IspG TIM-barrel" evidence="8">
    <location>
        <begin position="3"/>
        <end position="239"/>
    </location>
</feature>
<dbReference type="OrthoDB" id="9803214at2"/>
<feature type="binding site" evidence="7">
    <location>
        <position position="257"/>
    </location>
    <ligand>
        <name>[4Fe-4S] cluster</name>
        <dbReference type="ChEBI" id="CHEBI:49883"/>
    </ligand>
</feature>
<dbReference type="InterPro" id="IPR058579">
    <property type="entry name" value="IspG_C"/>
</dbReference>
<dbReference type="PANTHER" id="PTHR30454:SF0">
    <property type="entry name" value="4-HYDROXY-3-METHYLBUT-2-EN-1-YL DIPHOSPHATE SYNTHASE (FERREDOXIN), CHLOROPLASTIC"/>
    <property type="match status" value="1"/>
</dbReference>
<dbReference type="GO" id="GO:0016114">
    <property type="term" value="P:terpenoid biosynthetic process"/>
    <property type="evidence" value="ECO:0007669"/>
    <property type="project" value="InterPro"/>
</dbReference>
<evidence type="ECO:0000256" key="2">
    <source>
        <dbReference type="ARBA" id="ARBA00022723"/>
    </source>
</evidence>
<keyword evidence="1 7" id="KW-0004">4Fe-4S</keyword>
<dbReference type="UniPathway" id="UPA00056">
    <property type="reaction ID" value="UER00096"/>
</dbReference>
<accession>A0A0G2ZCM0</accession>
<keyword evidence="5 7" id="KW-0411">Iron-sulfur</keyword>
<dbReference type="FunFam" id="3.20.20.20:FF:000001">
    <property type="entry name" value="4-hydroxy-3-methylbut-2-en-1-yl diphosphate synthase (flavodoxin)"/>
    <property type="match status" value="1"/>
</dbReference>
<keyword evidence="6 7" id="KW-0414">Isoprene biosynthesis</keyword>
<dbReference type="InterPro" id="IPR004588">
    <property type="entry name" value="IspG_bac-typ"/>
</dbReference>
<dbReference type="GO" id="GO:0005506">
    <property type="term" value="F:iron ion binding"/>
    <property type="evidence" value="ECO:0007669"/>
    <property type="project" value="InterPro"/>
</dbReference>
<comment type="similarity">
    <text evidence="7">Belongs to the IspG family.</text>
</comment>
<dbReference type="PIRSF" id="PIRSF004640">
    <property type="entry name" value="IspG"/>
    <property type="match status" value="1"/>
</dbReference>
<evidence type="ECO:0000256" key="5">
    <source>
        <dbReference type="ARBA" id="ARBA00023014"/>
    </source>
</evidence>
<dbReference type="NCBIfam" id="NF001540">
    <property type="entry name" value="PRK00366.1"/>
    <property type="match status" value="1"/>
</dbReference>
<evidence type="ECO:0000256" key="6">
    <source>
        <dbReference type="ARBA" id="ARBA00023229"/>
    </source>
</evidence>
<evidence type="ECO:0000313" key="11">
    <source>
        <dbReference type="Proteomes" id="UP000035159"/>
    </source>
</evidence>
<dbReference type="GO" id="GO:0019288">
    <property type="term" value="P:isopentenyl diphosphate biosynthetic process, methylerythritol 4-phosphate pathway"/>
    <property type="evidence" value="ECO:0007669"/>
    <property type="project" value="UniProtKB-UniRule"/>
</dbReference>
<gene>
    <name evidence="7" type="primary">ispG</name>
    <name evidence="10" type="ORF">IX53_05100</name>
</gene>
<evidence type="ECO:0000259" key="8">
    <source>
        <dbReference type="Pfam" id="PF04551"/>
    </source>
</evidence>
<dbReference type="GO" id="GO:0141197">
    <property type="term" value="F:4-hydroxy-3-methylbut-2-enyl-diphosphate synthase activity (flavodoxin)"/>
    <property type="evidence" value="ECO:0007669"/>
    <property type="project" value="UniProtKB-EC"/>
</dbReference>
<evidence type="ECO:0000313" key="10">
    <source>
        <dbReference type="EMBL" id="AKI97294.1"/>
    </source>
</evidence>
<dbReference type="InterPro" id="IPR011005">
    <property type="entry name" value="Dihydropteroate_synth-like_sf"/>
</dbReference>
<dbReference type="Proteomes" id="UP000035159">
    <property type="component" value="Chromosome"/>
</dbReference>